<evidence type="ECO:0000313" key="6">
    <source>
        <dbReference type="EMBL" id="TXL66955.1"/>
    </source>
</evidence>
<accession>A0A5C8P043</accession>
<feature type="domain" description="Thiamine pyrophosphate enzyme N-terminal TPP-binding" evidence="5">
    <location>
        <begin position="1"/>
        <end position="106"/>
    </location>
</feature>
<dbReference type="AlphaFoldDB" id="A0A5C8P043"/>
<dbReference type="Pfam" id="PF02775">
    <property type="entry name" value="TPP_enzyme_C"/>
    <property type="match status" value="1"/>
</dbReference>
<dbReference type="InterPro" id="IPR029061">
    <property type="entry name" value="THDP-binding"/>
</dbReference>
<dbReference type="InterPro" id="IPR045229">
    <property type="entry name" value="TPP_enz"/>
</dbReference>
<reference evidence="6 7" key="1">
    <citation type="submission" date="2019-06" db="EMBL/GenBank/DDBJ databases">
        <title>Quisquiliibacterium sp. nov., isolated from a maize field.</title>
        <authorList>
            <person name="Lin S.-Y."/>
            <person name="Tsai C.-F."/>
            <person name="Young C.-C."/>
        </authorList>
    </citation>
    <scope>NUCLEOTIDE SEQUENCE [LARGE SCALE GENOMIC DNA]</scope>
    <source>
        <strain evidence="6 7">CC-CFT501</strain>
    </source>
</reference>
<name>A0A5C8P043_9BURK</name>
<evidence type="ECO:0000256" key="1">
    <source>
        <dbReference type="ARBA" id="ARBA00007812"/>
    </source>
</evidence>
<organism evidence="6 7">
    <name type="scientific">Zeimonas arvi</name>
    <dbReference type="NCBI Taxonomy" id="2498847"/>
    <lineage>
        <taxon>Bacteria</taxon>
        <taxon>Pseudomonadati</taxon>
        <taxon>Pseudomonadota</taxon>
        <taxon>Betaproteobacteria</taxon>
        <taxon>Burkholderiales</taxon>
        <taxon>Burkholderiaceae</taxon>
        <taxon>Zeimonas</taxon>
    </lineage>
</organism>
<dbReference type="GO" id="GO:0050660">
    <property type="term" value="F:flavin adenine dinucleotide binding"/>
    <property type="evidence" value="ECO:0007669"/>
    <property type="project" value="TreeGrafter"/>
</dbReference>
<keyword evidence="7" id="KW-1185">Reference proteome</keyword>
<dbReference type="GO" id="GO:0003984">
    <property type="term" value="F:acetolactate synthase activity"/>
    <property type="evidence" value="ECO:0007669"/>
    <property type="project" value="TreeGrafter"/>
</dbReference>
<dbReference type="Proteomes" id="UP000321548">
    <property type="component" value="Unassembled WGS sequence"/>
</dbReference>
<evidence type="ECO:0000259" key="5">
    <source>
        <dbReference type="Pfam" id="PF02776"/>
    </source>
</evidence>
<evidence type="ECO:0000256" key="3">
    <source>
        <dbReference type="SAM" id="MobiDB-lite"/>
    </source>
</evidence>
<keyword evidence="2" id="KW-0786">Thiamine pyrophosphate</keyword>
<dbReference type="SUPFAM" id="SSF52467">
    <property type="entry name" value="DHS-like NAD/FAD-binding domain"/>
    <property type="match status" value="1"/>
</dbReference>
<comment type="caution">
    <text evidence="6">The sequence shown here is derived from an EMBL/GenBank/DDBJ whole genome shotgun (WGS) entry which is preliminary data.</text>
</comment>
<dbReference type="PANTHER" id="PTHR18968:SF86">
    <property type="entry name" value="ACETOLACTATE SYNTHASE LARGE SUBUNIT ILVX-RELATED"/>
    <property type="match status" value="1"/>
</dbReference>
<dbReference type="CDD" id="cd07035">
    <property type="entry name" value="TPP_PYR_POX_like"/>
    <property type="match status" value="1"/>
</dbReference>
<dbReference type="Pfam" id="PF02776">
    <property type="entry name" value="TPP_enzyme_N"/>
    <property type="match status" value="1"/>
</dbReference>
<evidence type="ECO:0000259" key="4">
    <source>
        <dbReference type="Pfam" id="PF02775"/>
    </source>
</evidence>
<dbReference type="SUPFAM" id="SSF52518">
    <property type="entry name" value="Thiamin diphosphate-binding fold (THDP-binding)"/>
    <property type="match status" value="2"/>
</dbReference>
<dbReference type="Gene3D" id="3.40.50.970">
    <property type="match status" value="2"/>
</dbReference>
<dbReference type="GO" id="GO:0030976">
    <property type="term" value="F:thiamine pyrophosphate binding"/>
    <property type="evidence" value="ECO:0007669"/>
    <property type="project" value="InterPro"/>
</dbReference>
<dbReference type="OrthoDB" id="2254214at2"/>
<comment type="similarity">
    <text evidence="1">Belongs to the TPP enzyme family.</text>
</comment>
<dbReference type="EMBL" id="VDUY01000002">
    <property type="protein sequence ID" value="TXL66955.1"/>
    <property type="molecule type" value="Genomic_DNA"/>
</dbReference>
<feature type="domain" description="Thiamine pyrophosphate enzyme TPP-binding" evidence="4">
    <location>
        <begin position="370"/>
        <end position="512"/>
    </location>
</feature>
<dbReference type="InterPro" id="IPR012001">
    <property type="entry name" value="Thiamin_PyroP_enz_TPP-bd_dom"/>
</dbReference>
<gene>
    <name evidence="6" type="ORF">FHP08_04835</name>
</gene>
<evidence type="ECO:0000313" key="7">
    <source>
        <dbReference type="Proteomes" id="UP000321548"/>
    </source>
</evidence>
<dbReference type="GO" id="GO:0044281">
    <property type="term" value="P:small molecule metabolic process"/>
    <property type="evidence" value="ECO:0007669"/>
    <property type="project" value="UniProtKB-ARBA"/>
</dbReference>
<dbReference type="NCBIfam" id="NF005760">
    <property type="entry name" value="PRK07586.1"/>
    <property type="match status" value="1"/>
</dbReference>
<evidence type="ECO:0000256" key="2">
    <source>
        <dbReference type="ARBA" id="ARBA00023052"/>
    </source>
</evidence>
<dbReference type="CDD" id="cd02002">
    <property type="entry name" value="TPP_BFDC"/>
    <property type="match status" value="1"/>
</dbReference>
<dbReference type="RefSeq" id="WP_147703204.1">
    <property type="nucleotide sequence ID" value="NZ_VDUY01000002.1"/>
</dbReference>
<dbReference type="InterPro" id="IPR011766">
    <property type="entry name" value="TPP_enzyme_TPP-bd"/>
</dbReference>
<sequence>MNGAESLVRTLLASKVEVCFTNPGTSEMHFVAALDTVPGMRCVLGLFEGVVTGAADGYARMADRPAATLLHLGPGLANGLANLHNARKARSPVVNIVGEHAIHHRGYETPLASDLEGIARPVSHWFRMSGDARSVAGDAAEAVRQARSGAGKVATLALPADTAWNEADGPAAPREPPPRGKADPGAISQAVAAIRSGKRVTLMMSGRALREPCLGLAARIAAATGVRLLSQQSNARVERGAGRVVVPRVPYPVDQALAALADIDVLLLLGANPPASFFAYPGKPSMMTSPGCETLRVAGPDDDLEHALRWLADELGATAAAPLANDAICMTPAQPGRLTAEAVMQSVAAMLPEQAILCDESVSSGRALFRYTDGSAPHDYLQLTGGAIGEGLPMATGAAIACPDRKVVSLEGDGSGMYTLQALWTQARERLDVVTVVLANRGYRILQGELKGVGVENPGERAKRMLAVEDPELDWVALARGMGVEAAATDTAEGFNDLLAAALRKKGPFLIEAQLP</sequence>
<protein>
    <submittedName>
        <fullName evidence="6">Acetolactate synthase large subunit</fullName>
    </submittedName>
</protein>
<dbReference type="InterPro" id="IPR029035">
    <property type="entry name" value="DHS-like_NAD/FAD-binding_dom"/>
</dbReference>
<feature type="region of interest" description="Disordered" evidence="3">
    <location>
        <begin position="163"/>
        <end position="184"/>
    </location>
</feature>
<proteinExistence type="inferred from homology"/>
<dbReference type="PANTHER" id="PTHR18968">
    <property type="entry name" value="THIAMINE PYROPHOSPHATE ENZYMES"/>
    <property type="match status" value="1"/>
</dbReference>